<dbReference type="Proteomes" id="UP000625316">
    <property type="component" value="Unassembled WGS sequence"/>
</dbReference>
<name>A0A928VHZ3_9CYAN</name>
<proteinExistence type="predicted"/>
<feature type="transmembrane region" description="Helical" evidence="1">
    <location>
        <begin position="600"/>
        <end position="622"/>
    </location>
</feature>
<evidence type="ECO:0000256" key="1">
    <source>
        <dbReference type="SAM" id="Phobius"/>
    </source>
</evidence>
<evidence type="ECO:0000313" key="3">
    <source>
        <dbReference type="EMBL" id="MBE9028941.1"/>
    </source>
</evidence>
<feature type="transmembrane region" description="Helical" evidence="1">
    <location>
        <begin position="570"/>
        <end position="594"/>
    </location>
</feature>
<feature type="domain" description="NACHT" evidence="2">
    <location>
        <begin position="112"/>
        <end position="208"/>
    </location>
</feature>
<dbReference type="InterPro" id="IPR007111">
    <property type="entry name" value="NACHT_NTPase"/>
</dbReference>
<dbReference type="RefSeq" id="WP_264323764.1">
    <property type="nucleotide sequence ID" value="NZ_JADEXQ010000009.1"/>
</dbReference>
<keyword evidence="1" id="KW-0812">Transmembrane</keyword>
<dbReference type="PROSITE" id="PS50837">
    <property type="entry name" value="NACHT"/>
    <property type="match status" value="1"/>
</dbReference>
<comment type="caution">
    <text evidence="3">The sequence shown here is derived from an EMBL/GenBank/DDBJ whole genome shotgun (WGS) entry which is preliminary data.</text>
</comment>
<dbReference type="EMBL" id="JADEXQ010000009">
    <property type="protein sequence ID" value="MBE9028941.1"/>
    <property type="molecule type" value="Genomic_DNA"/>
</dbReference>
<reference evidence="3" key="1">
    <citation type="submission" date="2020-10" db="EMBL/GenBank/DDBJ databases">
        <authorList>
            <person name="Castelo-Branco R."/>
            <person name="Eusebio N."/>
            <person name="Adriana R."/>
            <person name="Vieira A."/>
            <person name="Brugerolle De Fraissinette N."/>
            <person name="Rezende De Castro R."/>
            <person name="Schneider M.P."/>
            <person name="Vasconcelos V."/>
            <person name="Leao P.N."/>
        </authorList>
    </citation>
    <scope>NUCLEOTIDE SEQUENCE</scope>
    <source>
        <strain evidence="3">LEGE 11480</strain>
    </source>
</reference>
<gene>
    <name evidence="3" type="ORF">IQ266_04085</name>
</gene>
<evidence type="ECO:0000313" key="4">
    <source>
        <dbReference type="Proteomes" id="UP000625316"/>
    </source>
</evidence>
<protein>
    <submittedName>
        <fullName evidence="3">NACHT domain-containing protein</fullName>
    </submittedName>
</protein>
<dbReference type="AlphaFoldDB" id="A0A928VHZ3"/>
<sequence>MAKDPSQEILKNIKADSISTGDIDARQTIIQFSSQPKTELGIDWEWANFLLKEQKRLVCEQQRDKLLGGVLLDLAITDKPYLVARKPVGARKQQDPQVKTLIQIYDREDVQGRLLILGAPGAGKTTALLDFADQLIKRAIDQPKTFIPIVFELSNWNDPNISFEEWLIQQLCESVRYRKQRKKCQKIYEVWLERKVLVPLLDGLDELSIEKRKSCIEKINDFIYGSQQIVVCCRAQETLLADARLSKLNWAVQIEPLSCGQIKFYLEKVGKLDFWREIQATPEMYKLLNPVDLMTREIHIEIQNQFKQGEFKGVSKEPGLLQVPLFIALAAQAFSPGQLAKRKAEILEQYINFQLSRETRDLGRKNIYDEKRLAFSNVSREPTSTYTKKCLGWLAAQQKIHEQGEFLVEDLDFSWLQDSTSDSQYRFLFGLLMGIFTSAAVSLYSSRIACIVAGLTTMTLLIVEQESRASNFKIHTIRAHQKYCGEVQNDFSYPLTKWLPLIFSVVILGISFSTFPSSQDLMHGFSIGMCAYSCYILASKWSQGPSSIFELPLGTSSADKKTNQKNLSALARFASVLLSIFLGLVASVVFRFPFNVSMQVIGLLSVLSLSLGGAICIQHLCLRIIMTNRYKLPWNLKQFLDYCVERRLLQRIGGRYRFIHRELLDHFAEMKN</sequence>
<keyword evidence="1" id="KW-1133">Transmembrane helix</keyword>
<organism evidence="3 4">
    <name type="scientific">Romeriopsis navalis LEGE 11480</name>
    <dbReference type="NCBI Taxonomy" id="2777977"/>
    <lineage>
        <taxon>Bacteria</taxon>
        <taxon>Bacillati</taxon>
        <taxon>Cyanobacteriota</taxon>
        <taxon>Cyanophyceae</taxon>
        <taxon>Leptolyngbyales</taxon>
        <taxon>Leptolyngbyaceae</taxon>
        <taxon>Romeriopsis</taxon>
        <taxon>Romeriopsis navalis</taxon>
    </lineage>
</organism>
<keyword evidence="1" id="KW-0472">Membrane</keyword>
<evidence type="ECO:0000259" key="2">
    <source>
        <dbReference type="PROSITE" id="PS50837"/>
    </source>
</evidence>
<dbReference type="Gene3D" id="3.40.50.300">
    <property type="entry name" value="P-loop containing nucleotide triphosphate hydrolases"/>
    <property type="match status" value="1"/>
</dbReference>
<dbReference type="Pfam" id="PF05729">
    <property type="entry name" value="NACHT"/>
    <property type="match status" value="1"/>
</dbReference>
<keyword evidence="4" id="KW-1185">Reference proteome</keyword>
<dbReference type="SUPFAM" id="SSF52540">
    <property type="entry name" value="P-loop containing nucleoside triphosphate hydrolases"/>
    <property type="match status" value="1"/>
</dbReference>
<dbReference type="InterPro" id="IPR027417">
    <property type="entry name" value="P-loop_NTPase"/>
</dbReference>
<accession>A0A928VHZ3</accession>